<name>A0A0A3HTU8_9BACL</name>
<sequence length="116" mass="13984">MDLDYQMMTELTAIELNLEELKVGYKKKYFRKDLIKAWSFKCHRCDKKVSSNEADEYFNVYVSWIEGLGTRFCSKDCSDIFYNELLNELLARRDQLIKHRELLGKFYSEAEQKFLR</sequence>
<comment type="caution">
    <text evidence="1">The sequence shown here is derived from an EMBL/GenBank/DDBJ whole genome shotgun (WGS) entry which is preliminary data.</text>
</comment>
<protein>
    <recommendedName>
        <fullName evidence="3">MYM-type domain-containing protein</fullName>
    </recommendedName>
</protein>
<dbReference type="AlphaFoldDB" id="A0A0A3HTU8"/>
<keyword evidence="2" id="KW-1185">Reference proteome</keyword>
<organism evidence="1 2">
    <name type="scientific">Ureibacillus sinduriensis BLB-1 = JCM 15800</name>
    <dbReference type="NCBI Taxonomy" id="1384057"/>
    <lineage>
        <taxon>Bacteria</taxon>
        <taxon>Bacillati</taxon>
        <taxon>Bacillota</taxon>
        <taxon>Bacilli</taxon>
        <taxon>Bacillales</taxon>
        <taxon>Caryophanaceae</taxon>
        <taxon>Ureibacillus</taxon>
    </lineage>
</organism>
<dbReference type="RefSeq" id="WP_036200404.1">
    <property type="nucleotide sequence ID" value="NZ_AVCY01000007.1"/>
</dbReference>
<evidence type="ECO:0008006" key="3">
    <source>
        <dbReference type="Google" id="ProtNLM"/>
    </source>
</evidence>
<dbReference type="Proteomes" id="UP000030408">
    <property type="component" value="Unassembled WGS sequence"/>
</dbReference>
<evidence type="ECO:0000313" key="2">
    <source>
        <dbReference type="Proteomes" id="UP000030408"/>
    </source>
</evidence>
<evidence type="ECO:0000313" key="1">
    <source>
        <dbReference type="EMBL" id="KGR75844.1"/>
    </source>
</evidence>
<dbReference type="OrthoDB" id="2989366at2"/>
<accession>A0A0A3HTU8</accession>
<dbReference type="EMBL" id="JPVO01000049">
    <property type="protein sequence ID" value="KGR75844.1"/>
    <property type="molecule type" value="Genomic_DNA"/>
</dbReference>
<proteinExistence type="predicted"/>
<reference evidence="1 2" key="1">
    <citation type="submission" date="2014-02" db="EMBL/GenBank/DDBJ databases">
        <title>Draft genome sequence of Lysinibacillus sinduriensis JCM 15800.</title>
        <authorList>
            <person name="Zhang F."/>
            <person name="Wang G."/>
            <person name="Zhang L."/>
        </authorList>
    </citation>
    <scope>NUCLEOTIDE SEQUENCE [LARGE SCALE GENOMIC DNA]</scope>
    <source>
        <strain evidence="1 2">JCM 15800</strain>
    </source>
</reference>
<gene>
    <name evidence="1" type="ORF">CD33_10100</name>
</gene>